<proteinExistence type="predicted"/>
<keyword evidence="1" id="KW-0472">Membrane</keyword>
<reference evidence="1 2" key="1">
    <citation type="journal article" date="2022" name="Plant J.">
        <title>Chromosome-level genome of Camellia lanceoleosa provides a valuable resource for understanding genome evolution and self-incompatibility.</title>
        <authorList>
            <person name="Gong W."/>
            <person name="Xiao S."/>
            <person name="Wang L."/>
            <person name="Liao Z."/>
            <person name="Chang Y."/>
            <person name="Mo W."/>
            <person name="Hu G."/>
            <person name="Li W."/>
            <person name="Zhao G."/>
            <person name="Zhu H."/>
            <person name="Hu X."/>
            <person name="Ji K."/>
            <person name="Xiang X."/>
            <person name="Song Q."/>
            <person name="Yuan D."/>
            <person name="Jin S."/>
            <person name="Zhang L."/>
        </authorList>
    </citation>
    <scope>NUCLEOTIDE SEQUENCE [LARGE SCALE GENOMIC DNA]</scope>
    <source>
        <strain evidence="1">SQ_2022a</strain>
    </source>
</reference>
<protein>
    <submittedName>
        <fullName evidence="1">Heptahelical transmembrane protein 2</fullName>
    </submittedName>
</protein>
<organism evidence="1 2">
    <name type="scientific">Camellia lanceoleosa</name>
    <dbReference type="NCBI Taxonomy" id="1840588"/>
    <lineage>
        <taxon>Eukaryota</taxon>
        <taxon>Viridiplantae</taxon>
        <taxon>Streptophyta</taxon>
        <taxon>Embryophyta</taxon>
        <taxon>Tracheophyta</taxon>
        <taxon>Spermatophyta</taxon>
        <taxon>Magnoliopsida</taxon>
        <taxon>eudicotyledons</taxon>
        <taxon>Gunneridae</taxon>
        <taxon>Pentapetalae</taxon>
        <taxon>asterids</taxon>
        <taxon>Ericales</taxon>
        <taxon>Theaceae</taxon>
        <taxon>Camellia</taxon>
    </lineage>
</organism>
<evidence type="ECO:0000313" key="2">
    <source>
        <dbReference type="Proteomes" id="UP001060215"/>
    </source>
</evidence>
<gene>
    <name evidence="1" type="ORF">LOK49_LG10G01086</name>
</gene>
<dbReference type="Proteomes" id="UP001060215">
    <property type="component" value="Chromosome 10"/>
</dbReference>
<sequence>MCALLAAVVLDMGDASNKAIPRWPWFVFLAGAMGCLICSSLSHLFACHSKHWNVFFWHLDYAGISLIIVCSFFARIYYAFSYNPYSRFLYLTSISLLGILVIITLLAPSLSTPRFQSFKASLFLAMGFSGVIPATHDVVFFWGHPQMLLALGYELVMGVLHAVGASFYMRALAHSAATLLVMDCHRGIAKRRRGASGNRGASS</sequence>
<keyword evidence="1" id="KW-0812">Transmembrane</keyword>
<name>A0ACC0G9W1_9ERIC</name>
<comment type="caution">
    <text evidence="1">The sequence shown here is derived from an EMBL/GenBank/DDBJ whole genome shotgun (WGS) entry which is preliminary data.</text>
</comment>
<dbReference type="EMBL" id="CM045767">
    <property type="protein sequence ID" value="KAI7997298.1"/>
    <property type="molecule type" value="Genomic_DNA"/>
</dbReference>
<keyword evidence="2" id="KW-1185">Reference proteome</keyword>
<accession>A0ACC0G9W1</accession>
<evidence type="ECO:0000313" key="1">
    <source>
        <dbReference type="EMBL" id="KAI7997298.1"/>
    </source>
</evidence>